<organism evidence="1 2">
    <name type="scientific">Salinisphaera hydrothermalis (strain C41B8)</name>
    <dbReference type="NCBI Taxonomy" id="1304275"/>
    <lineage>
        <taxon>Bacteria</taxon>
        <taxon>Pseudomonadati</taxon>
        <taxon>Pseudomonadota</taxon>
        <taxon>Gammaproteobacteria</taxon>
        <taxon>Salinisphaerales</taxon>
        <taxon>Salinisphaeraceae</taxon>
        <taxon>Salinisphaera</taxon>
    </lineage>
</organism>
<proteinExistence type="predicted"/>
<dbReference type="Proteomes" id="UP000028302">
    <property type="component" value="Unassembled WGS sequence"/>
</dbReference>
<sequence>MYASPSPHLALASGADGSSAFRVDLSGQFKAAQLISNTDSKYHPECRALRRWLLRHLGQSWIEESAQARHALAPLWMPCLPAAETDEILEVARNLDTRALAEQIHYWDDIRLIEKTDDIDPEGGEIFFEPLDGYRLVPIQS</sequence>
<keyword evidence="2" id="KW-1185">Reference proteome</keyword>
<gene>
    <name evidence="1" type="ORF">C41B8_14280</name>
</gene>
<protein>
    <submittedName>
        <fullName evidence="1">Uncharacterized protein</fullName>
    </submittedName>
</protein>
<reference evidence="1 2" key="1">
    <citation type="submission" date="2013-03" db="EMBL/GenBank/DDBJ databases">
        <title>Salinisphaera hydrothermalis C41B8 Genome Sequencing.</title>
        <authorList>
            <person name="Li C."/>
            <person name="Lai Q."/>
            <person name="Shao Z."/>
        </authorList>
    </citation>
    <scope>NUCLEOTIDE SEQUENCE [LARGE SCALE GENOMIC DNA]</scope>
    <source>
        <strain evidence="1 2">C41B8</strain>
    </source>
</reference>
<dbReference type="EMBL" id="APNK01000026">
    <property type="protein sequence ID" value="KEZ76590.1"/>
    <property type="molecule type" value="Genomic_DNA"/>
</dbReference>
<accession>A0A084IIQ6</accession>
<evidence type="ECO:0000313" key="1">
    <source>
        <dbReference type="EMBL" id="KEZ76590.1"/>
    </source>
</evidence>
<dbReference type="AlphaFoldDB" id="A0A084IIQ6"/>
<comment type="caution">
    <text evidence="1">The sequence shown here is derived from an EMBL/GenBank/DDBJ whole genome shotgun (WGS) entry which is preliminary data.</text>
</comment>
<evidence type="ECO:0000313" key="2">
    <source>
        <dbReference type="Proteomes" id="UP000028302"/>
    </source>
</evidence>
<name>A0A084IIQ6_SALHC</name>